<reference evidence="5 6" key="1">
    <citation type="submission" date="2019-03" db="EMBL/GenBank/DDBJ databases">
        <title>Draft genome sequences of novel Actinobacteria.</title>
        <authorList>
            <person name="Sahin N."/>
            <person name="Ay H."/>
            <person name="Saygin H."/>
        </authorList>
    </citation>
    <scope>NUCLEOTIDE SEQUENCE [LARGE SCALE GENOMIC DNA]</scope>
    <source>
        <strain evidence="5 6">5K138</strain>
    </source>
</reference>
<dbReference type="EMBL" id="SMKZ01000077">
    <property type="protein sequence ID" value="TDD97129.1"/>
    <property type="molecule type" value="Genomic_DNA"/>
</dbReference>
<gene>
    <name evidence="5" type="ORF">E1269_29985</name>
</gene>
<keyword evidence="3" id="KW-0067">ATP-binding</keyword>
<proteinExistence type="predicted"/>
<evidence type="ECO:0000313" key="6">
    <source>
        <dbReference type="Proteomes" id="UP000294739"/>
    </source>
</evidence>
<dbReference type="SUPFAM" id="SSF50891">
    <property type="entry name" value="Cyclophilin-like"/>
    <property type="match status" value="1"/>
</dbReference>
<dbReference type="SMART" id="SM00797">
    <property type="entry name" value="AHS2"/>
    <property type="match status" value="1"/>
</dbReference>
<dbReference type="GO" id="GO:0016740">
    <property type="term" value="F:transferase activity"/>
    <property type="evidence" value="ECO:0007669"/>
    <property type="project" value="UniProtKB-KW"/>
</dbReference>
<dbReference type="Gene3D" id="2.40.100.10">
    <property type="entry name" value="Cyclophilin-like"/>
    <property type="match status" value="1"/>
</dbReference>
<dbReference type="InterPro" id="IPR003778">
    <property type="entry name" value="CT_A_B"/>
</dbReference>
<feature type="domain" description="Carboxyltransferase" evidence="4">
    <location>
        <begin position="15"/>
        <end position="279"/>
    </location>
</feature>
<keyword evidence="6" id="KW-1185">Reference proteome</keyword>
<keyword evidence="5" id="KW-0808">Transferase</keyword>
<dbReference type="AlphaFoldDB" id="A0A4R5CDV9"/>
<organism evidence="5 6">
    <name type="scientific">Jiangella asiatica</name>
    <dbReference type="NCBI Taxonomy" id="2530372"/>
    <lineage>
        <taxon>Bacteria</taxon>
        <taxon>Bacillati</taxon>
        <taxon>Actinomycetota</taxon>
        <taxon>Actinomycetes</taxon>
        <taxon>Jiangellales</taxon>
        <taxon>Jiangellaceae</taxon>
        <taxon>Jiangella</taxon>
    </lineage>
</organism>
<keyword evidence="2" id="KW-0378">Hydrolase</keyword>
<evidence type="ECO:0000259" key="4">
    <source>
        <dbReference type="SMART" id="SM00797"/>
    </source>
</evidence>
<name>A0A4R5CDV9_9ACTN</name>
<evidence type="ECO:0000256" key="3">
    <source>
        <dbReference type="ARBA" id="ARBA00022840"/>
    </source>
</evidence>
<sequence length="280" mass="28652">MLCLVEDLGRPGLAELGVGRSGAADGDSFRLANRLVGNTEAAAAVEFVLGEVAFRFHRAVTVALTGAPGPVRVSERGAAFNAPFPVRPGELVRVGRPASGLRGYLAVRGGLGVAPVLGSRSWDTLAEIGPPPLRAGDLLPLADDGDGPLVADVAPVRWPSADTPLRVIAGPRADRFGPAALDALTTRPYEVTAESNRVGLRLAGQALHADASGDDAGGLPSEGMVTGAIQVPPSGQPVLFLADHPVTGGYPVVGVVVTADVPRAAQLRPGDPVRFRWVGG</sequence>
<dbReference type="Pfam" id="PF02626">
    <property type="entry name" value="CT_A_B"/>
    <property type="match status" value="1"/>
</dbReference>
<dbReference type="InterPro" id="IPR029000">
    <property type="entry name" value="Cyclophilin-like_dom_sf"/>
</dbReference>
<evidence type="ECO:0000256" key="2">
    <source>
        <dbReference type="ARBA" id="ARBA00022801"/>
    </source>
</evidence>
<dbReference type="GO" id="GO:0005524">
    <property type="term" value="F:ATP binding"/>
    <property type="evidence" value="ECO:0007669"/>
    <property type="project" value="UniProtKB-KW"/>
</dbReference>
<dbReference type="InterPro" id="IPR052708">
    <property type="entry name" value="PxpC"/>
</dbReference>
<dbReference type="GO" id="GO:0016787">
    <property type="term" value="F:hydrolase activity"/>
    <property type="evidence" value="ECO:0007669"/>
    <property type="project" value="UniProtKB-KW"/>
</dbReference>
<accession>A0A4R5CDV9</accession>
<keyword evidence="1" id="KW-0547">Nucleotide-binding</keyword>
<dbReference type="NCBIfam" id="TIGR00724">
    <property type="entry name" value="urea_amlyse_rel"/>
    <property type="match status" value="1"/>
</dbReference>
<evidence type="ECO:0000313" key="5">
    <source>
        <dbReference type="EMBL" id="TDD97129.1"/>
    </source>
</evidence>
<dbReference type="OrthoDB" id="9768696at2"/>
<dbReference type="FunCoup" id="A0A4R5CDV9">
    <property type="interactions" value="4"/>
</dbReference>
<dbReference type="Proteomes" id="UP000294739">
    <property type="component" value="Unassembled WGS sequence"/>
</dbReference>
<dbReference type="PANTHER" id="PTHR43309">
    <property type="entry name" value="5-OXOPROLINASE SUBUNIT C"/>
    <property type="match status" value="1"/>
</dbReference>
<dbReference type="InParanoid" id="A0A4R5CDV9"/>
<dbReference type="PANTHER" id="PTHR43309:SF3">
    <property type="entry name" value="5-OXOPROLINASE SUBUNIT C"/>
    <property type="match status" value="1"/>
</dbReference>
<evidence type="ECO:0000256" key="1">
    <source>
        <dbReference type="ARBA" id="ARBA00022741"/>
    </source>
</evidence>
<comment type="caution">
    <text evidence="5">The sequence shown here is derived from an EMBL/GenBank/DDBJ whole genome shotgun (WGS) entry which is preliminary data.</text>
</comment>
<protein>
    <submittedName>
        <fullName evidence="5">Biotin-dependent carboxyltransferase</fullName>
    </submittedName>
</protein>